<organism evidence="6 7">
    <name type="scientific">Dillenia turbinata</name>
    <dbReference type="NCBI Taxonomy" id="194707"/>
    <lineage>
        <taxon>Eukaryota</taxon>
        <taxon>Viridiplantae</taxon>
        <taxon>Streptophyta</taxon>
        <taxon>Embryophyta</taxon>
        <taxon>Tracheophyta</taxon>
        <taxon>Spermatophyta</taxon>
        <taxon>Magnoliopsida</taxon>
        <taxon>eudicotyledons</taxon>
        <taxon>Gunneridae</taxon>
        <taxon>Pentapetalae</taxon>
        <taxon>Dilleniales</taxon>
        <taxon>Dilleniaceae</taxon>
        <taxon>Dillenia</taxon>
    </lineage>
</organism>
<feature type="compositionally biased region" description="Acidic residues" evidence="5">
    <location>
        <begin position="292"/>
        <end position="310"/>
    </location>
</feature>
<comment type="subcellular location">
    <subcellularLocation>
        <location evidence="1">Nucleus</location>
    </subcellularLocation>
</comment>
<accession>A0AAN8VY87</accession>
<proteinExistence type="inferred from homology"/>
<feature type="region of interest" description="Disordered" evidence="5">
    <location>
        <begin position="290"/>
        <end position="331"/>
    </location>
</feature>
<protein>
    <submittedName>
        <fullName evidence="6">Ribosomal RNA processing protein 1-like</fullName>
    </submittedName>
</protein>
<feature type="region of interest" description="Disordered" evidence="5">
    <location>
        <begin position="463"/>
        <end position="517"/>
    </location>
</feature>
<keyword evidence="4" id="KW-0539">Nucleus</keyword>
<dbReference type="EMBL" id="JBAMMX010000004">
    <property type="protein sequence ID" value="KAK6942055.1"/>
    <property type="molecule type" value="Genomic_DNA"/>
</dbReference>
<reference evidence="6 7" key="1">
    <citation type="submission" date="2023-12" db="EMBL/GenBank/DDBJ databases">
        <title>A high-quality genome assembly for Dillenia turbinata (Dilleniales).</title>
        <authorList>
            <person name="Chanderbali A."/>
        </authorList>
    </citation>
    <scope>NUCLEOTIDE SEQUENCE [LARGE SCALE GENOMIC DNA]</scope>
    <source>
        <strain evidence="6">LSX21</strain>
        <tissue evidence="6">Leaf</tissue>
    </source>
</reference>
<evidence type="ECO:0000256" key="1">
    <source>
        <dbReference type="ARBA" id="ARBA00004123"/>
    </source>
</evidence>
<comment type="caution">
    <text evidence="6">The sequence shown here is derived from an EMBL/GenBank/DDBJ whole genome shotgun (WGS) entry which is preliminary data.</text>
</comment>
<evidence type="ECO:0000313" key="7">
    <source>
        <dbReference type="Proteomes" id="UP001370490"/>
    </source>
</evidence>
<dbReference type="InterPro" id="IPR010301">
    <property type="entry name" value="RRP1"/>
</dbReference>
<name>A0AAN8VY87_9MAGN</name>
<feature type="region of interest" description="Disordered" evidence="5">
    <location>
        <begin position="529"/>
        <end position="603"/>
    </location>
</feature>
<dbReference type="AlphaFoldDB" id="A0AAN8VY87"/>
<evidence type="ECO:0000313" key="6">
    <source>
        <dbReference type="EMBL" id="KAK6942055.1"/>
    </source>
</evidence>
<feature type="compositionally biased region" description="Basic residues" evidence="5">
    <location>
        <begin position="593"/>
        <end position="603"/>
    </location>
</feature>
<keyword evidence="7" id="KW-1185">Reference proteome</keyword>
<dbReference type="GO" id="GO:0006364">
    <property type="term" value="P:rRNA processing"/>
    <property type="evidence" value="ECO:0007669"/>
    <property type="project" value="UniProtKB-KW"/>
</dbReference>
<evidence type="ECO:0000256" key="3">
    <source>
        <dbReference type="ARBA" id="ARBA00022552"/>
    </source>
</evidence>
<dbReference type="GO" id="GO:0030688">
    <property type="term" value="C:preribosome, small subunit precursor"/>
    <property type="evidence" value="ECO:0007669"/>
    <property type="project" value="InterPro"/>
</dbReference>
<dbReference type="Proteomes" id="UP001370490">
    <property type="component" value="Unassembled WGS sequence"/>
</dbReference>
<evidence type="ECO:0000256" key="2">
    <source>
        <dbReference type="ARBA" id="ARBA00006374"/>
    </source>
</evidence>
<gene>
    <name evidence="6" type="ORF">RJ641_027432</name>
</gene>
<comment type="similarity">
    <text evidence="2">Belongs to the RRP1 family.</text>
</comment>
<evidence type="ECO:0000256" key="4">
    <source>
        <dbReference type="ARBA" id="ARBA00023242"/>
    </source>
</evidence>
<dbReference type="Pfam" id="PF05997">
    <property type="entry name" value="Nop52"/>
    <property type="match status" value="1"/>
</dbReference>
<dbReference type="GO" id="GO:0005634">
    <property type="term" value="C:nucleus"/>
    <property type="evidence" value="ECO:0007669"/>
    <property type="project" value="UniProtKB-SubCell"/>
</dbReference>
<sequence>MKKNMDKAVVQALASCNKSSRDKALKLLKSWLPLQQEVPDEEMKKIWKGLFYCVWHADKPLVQSDLIDRLSSFLLILDLPLSFHYFSTFLLTIRREWSRIDFLRLDKFYLLIRRFFRNFFMLLKKNSWDLELSRRFVSILEEKAFFAEDKFTGDGVNYQIATVFLDEIKPFLPVKFEVLSVLFEPFVSALGKSQNKVLVEKVKSNVFEFLLKMGRNLLEAKKLRGDGDGDEVLFGPIGLQFGFAEKFYELGSSLGCIQGNRKLLFGLHEEFLKLEKDLAASGIEISVPEVSKDDDEEEVLELVPLSEEENEPTKGKHSKKTSKKERDLSTSGTKICVPKVSKDYDDEEIPKSVPIIEEKNVEAANGFTKIKNSKKKSKKEKKKGTDGLVKKTKEKKNGLVENGFVGAEDHESQTVVVTNDNCNDVKTDDENVIAFNESVISNVQMQFKKVADEKVVDKEIMDSCDSPPTAIIDTVSKKKKRARNKDVQETYDTPDLSGQGDAEAEADTTAEREEKSVKKVRFSIKSNLVWKPHSPLPPQSLRIPPSVTPRGSALKKGLSPGPIREIRPATEKVKRKAWKKGRKVIKSISPAGKRLKNRKSQTS</sequence>
<keyword evidence="3" id="KW-0698">rRNA processing</keyword>
<feature type="compositionally biased region" description="Basic residues" evidence="5">
    <location>
        <begin position="573"/>
        <end position="585"/>
    </location>
</feature>
<dbReference type="PANTHER" id="PTHR13026">
    <property type="entry name" value="NNP-1 PROTEIN NOVEL NUCLEAR PROTEIN 1 NOP52"/>
    <property type="match status" value="1"/>
</dbReference>
<dbReference type="PANTHER" id="PTHR13026:SF0">
    <property type="entry name" value="RIBOSOMAL RNA PROCESSING 1B"/>
    <property type="match status" value="1"/>
</dbReference>
<evidence type="ECO:0000256" key="5">
    <source>
        <dbReference type="SAM" id="MobiDB-lite"/>
    </source>
</evidence>